<protein>
    <submittedName>
        <fullName evidence="1">DNA polymerase II small subunit</fullName>
    </submittedName>
</protein>
<dbReference type="SUPFAM" id="SSF56300">
    <property type="entry name" value="Metallo-dependent phosphatases"/>
    <property type="match status" value="1"/>
</dbReference>
<dbReference type="EMBL" id="BK015176">
    <property type="protein sequence ID" value="DAD94294.1"/>
    <property type="molecule type" value="Genomic_DNA"/>
</dbReference>
<organism evidence="1">
    <name type="scientific">Siphoviridae sp. cttFh17</name>
    <dbReference type="NCBI Taxonomy" id="2826491"/>
    <lineage>
        <taxon>Viruses</taxon>
        <taxon>Duplodnaviria</taxon>
        <taxon>Heunggongvirae</taxon>
        <taxon>Uroviricota</taxon>
        <taxon>Caudoviricetes</taxon>
    </lineage>
</organism>
<proteinExistence type="predicted"/>
<evidence type="ECO:0000313" key="1">
    <source>
        <dbReference type="EMBL" id="DAD94294.1"/>
    </source>
</evidence>
<dbReference type="Gene3D" id="3.60.21.10">
    <property type="match status" value="1"/>
</dbReference>
<reference evidence="1" key="1">
    <citation type="journal article" date="2021" name="Proc. Natl. Acad. Sci. U.S.A.">
        <title>A Catalog of Tens of Thousands of Viruses from Human Metagenomes Reveals Hidden Associations with Chronic Diseases.</title>
        <authorList>
            <person name="Tisza M.J."/>
            <person name="Buck C.B."/>
        </authorList>
    </citation>
    <scope>NUCLEOTIDE SEQUENCE</scope>
    <source>
        <strain evidence="1">CttFh17</strain>
    </source>
</reference>
<dbReference type="InterPro" id="IPR029052">
    <property type="entry name" value="Metallo-depent_PP-like"/>
</dbReference>
<sequence>MDDIEKNEFLREQLDLLKRKRTDENLEWQDVADFRSEFNGDLEHRDTVRKGSKLLYEYIDAGWVNEPVETENNSDNSELIKMRKEKIKLSDARVEYNRLIRQEARKESYVDMVKRIICENVEPMNIPVHYTLFNSSTDLLVHLTDIHTGIEIHNWKNDFNADILRQRIEKFTSDILDIRGQHDSENCYLVIGEILSGIIHNNLRLQNNMDLMEQFKYVSELISAMLSRMANHFSHIYVYTTPGNHSRISPKKEEALDGENMDVLLPFYLKARMQNVENITICDNTVEPEIAMFNIRGNNVFAAHGHKDSPSNVVQNFTMMFNIKPNIVLLGHRHTNGLTTVYDTKVIESGCCSGSDNYAISIRKVNKPEQTVSVIGENGLICLYDIQLN</sequence>
<name>A0A8S5NHV7_9CAUD</name>
<accession>A0A8S5NHV7</accession>